<dbReference type="RefSeq" id="WP_253890512.1">
    <property type="nucleotide sequence ID" value="NZ_BAAAVB010000003.1"/>
</dbReference>
<organism evidence="2 3">
    <name type="scientific">Actinokineospora diospyrosa</name>
    <dbReference type="NCBI Taxonomy" id="103728"/>
    <lineage>
        <taxon>Bacteria</taxon>
        <taxon>Bacillati</taxon>
        <taxon>Actinomycetota</taxon>
        <taxon>Actinomycetes</taxon>
        <taxon>Pseudonocardiales</taxon>
        <taxon>Pseudonocardiaceae</taxon>
        <taxon>Actinokineospora</taxon>
    </lineage>
</organism>
<dbReference type="Pfam" id="PF13560">
    <property type="entry name" value="HTH_31"/>
    <property type="match status" value="1"/>
</dbReference>
<dbReference type="Proteomes" id="UP001205185">
    <property type="component" value="Unassembled WGS sequence"/>
</dbReference>
<comment type="caution">
    <text evidence="2">The sequence shown here is derived from an EMBL/GenBank/DDBJ whole genome shotgun (WGS) entry which is preliminary data.</text>
</comment>
<feature type="domain" description="HTH cro/C1-type" evidence="1">
    <location>
        <begin position="17"/>
        <end position="71"/>
    </location>
</feature>
<dbReference type="SUPFAM" id="SSF47413">
    <property type="entry name" value="lambda repressor-like DNA-binding domains"/>
    <property type="match status" value="1"/>
</dbReference>
<dbReference type="SMART" id="SM00530">
    <property type="entry name" value="HTH_XRE"/>
    <property type="match status" value="1"/>
</dbReference>
<dbReference type="InterPro" id="IPR001387">
    <property type="entry name" value="Cro/C1-type_HTH"/>
</dbReference>
<evidence type="ECO:0000313" key="3">
    <source>
        <dbReference type="Proteomes" id="UP001205185"/>
    </source>
</evidence>
<name>A0ABT1ILC4_9PSEU</name>
<dbReference type="InterPro" id="IPR010982">
    <property type="entry name" value="Lambda_DNA-bd_dom_sf"/>
</dbReference>
<accession>A0ABT1ILC4</accession>
<reference evidence="2 3" key="1">
    <citation type="submission" date="2022-06" db="EMBL/GenBank/DDBJ databases">
        <title>Genomic Encyclopedia of Archaeal and Bacterial Type Strains, Phase II (KMG-II): from individual species to whole genera.</title>
        <authorList>
            <person name="Goeker M."/>
        </authorList>
    </citation>
    <scope>NUCLEOTIDE SEQUENCE [LARGE SCALE GENOMIC DNA]</scope>
    <source>
        <strain evidence="2 3">DSM 44255</strain>
    </source>
</reference>
<gene>
    <name evidence="2" type="ORF">LV75_005835</name>
</gene>
<evidence type="ECO:0000259" key="1">
    <source>
        <dbReference type="PROSITE" id="PS50943"/>
    </source>
</evidence>
<dbReference type="CDD" id="cd00093">
    <property type="entry name" value="HTH_XRE"/>
    <property type="match status" value="1"/>
</dbReference>
<dbReference type="Pfam" id="PF19054">
    <property type="entry name" value="DUF5753"/>
    <property type="match status" value="1"/>
</dbReference>
<protein>
    <submittedName>
        <fullName evidence="2">Helix-turn-helix domain-containing protein</fullName>
    </submittedName>
</protein>
<dbReference type="EMBL" id="JAMTCO010000016">
    <property type="protein sequence ID" value="MCP2273306.1"/>
    <property type="molecule type" value="Genomic_DNA"/>
</dbReference>
<keyword evidence="3" id="KW-1185">Reference proteome</keyword>
<evidence type="ECO:0000313" key="2">
    <source>
        <dbReference type="EMBL" id="MCP2273306.1"/>
    </source>
</evidence>
<dbReference type="Gene3D" id="1.10.260.40">
    <property type="entry name" value="lambda repressor-like DNA-binding domains"/>
    <property type="match status" value="1"/>
</dbReference>
<dbReference type="InterPro" id="IPR043917">
    <property type="entry name" value="DUF5753"/>
</dbReference>
<proteinExistence type="predicted"/>
<dbReference type="PROSITE" id="PS50943">
    <property type="entry name" value="HTH_CROC1"/>
    <property type="match status" value="1"/>
</dbReference>
<sequence>MAKGAATMPRVFLGVALAQLRADAGISLETAAKHVGKSRQRLMNLLEGRATFTAEELRHLAEFLGATGDRLSELEALGAEARKSPTGDPYTDIGPESWRRVAYLEAGATSIQAYENGVFPGLVQNSEYITAQTRVNDGVWLDPMDDRARASAVAARLERQRRVLEDPRTKTVSVFFNEDTFNAGLGSKEIMSAQCAHMISLLEMHSNLEIRIIPSPSWDNPLTNSLILFGFGEWLRPIGFQSVQYGPSTYLDKDEDTARMARAFDRLRDLTLSRDESQKLIAAKQEGFGKP</sequence>